<protein>
    <recommendedName>
        <fullName evidence="10">Elongation of very long chain fatty acids protein</fullName>
        <ecNumber evidence="10">2.3.1.199</ecNumber>
    </recommendedName>
    <alternativeName>
        <fullName evidence="10">Very-long-chain 3-oxoacyl-CoA synthase</fullName>
    </alternativeName>
</protein>
<dbReference type="PANTHER" id="PTHR11157:SF12">
    <property type="entry name" value="ELONGATION OF VERY LONG CHAIN FATTY ACIDS PROTEIN 4"/>
    <property type="match status" value="1"/>
</dbReference>
<dbReference type="GO" id="GO:0019367">
    <property type="term" value="P:fatty acid elongation, saturated fatty acid"/>
    <property type="evidence" value="ECO:0007669"/>
    <property type="project" value="TreeGrafter"/>
</dbReference>
<dbReference type="EnsemblMetazoa" id="BGLB005951-RC">
    <property type="protein sequence ID" value="BGLB005951-PC"/>
    <property type="gene ID" value="BGLB005951"/>
</dbReference>
<dbReference type="VEuPathDB" id="VectorBase:BGLB005951"/>
<keyword evidence="4 10" id="KW-0812">Transmembrane</keyword>
<dbReference type="PANTHER" id="PTHR11157">
    <property type="entry name" value="FATTY ACID ACYL TRANSFERASE-RELATED"/>
    <property type="match status" value="1"/>
</dbReference>
<comment type="catalytic activity">
    <reaction evidence="10">
        <text>a very-long-chain acyl-CoA + malonyl-CoA + H(+) = a very-long-chain 3-oxoacyl-CoA + CO2 + CoA</text>
        <dbReference type="Rhea" id="RHEA:32727"/>
        <dbReference type="ChEBI" id="CHEBI:15378"/>
        <dbReference type="ChEBI" id="CHEBI:16526"/>
        <dbReference type="ChEBI" id="CHEBI:57287"/>
        <dbReference type="ChEBI" id="CHEBI:57384"/>
        <dbReference type="ChEBI" id="CHEBI:90725"/>
        <dbReference type="ChEBI" id="CHEBI:90736"/>
        <dbReference type="EC" id="2.3.1.199"/>
    </reaction>
</comment>
<dbReference type="Pfam" id="PF01151">
    <property type="entry name" value="ELO"/>
    <property type="match status" value="1"/>
</dbReference>
<name>A0A2C9JPR3_BIOGL</name>
<evidence type="ECO:0000256" key="2">
    <source>
        <dbReference type="ARBA" id="ARBA00022516"/>
    </source>
</evidence>
<evidence type="ECO:0000256" key="7">
    <source>
        <dbReference type="ARBA" id="ARBA00023098"/>
    </source>
</evidence>
<dbReference type="AlphaFoldDB" id="A0A2C9JPR3"/>
<gene>
    <name evidence="12" type="primary">106062718</name>
</gene>
<feature type="transmembrane region" description="Helical" evidence="10">
    <location>
        <begin position="29"/>
        <end position="48"/>
    </location>
</feature>
<dbReference type="EnsemblMetazoa" id="BGLB005951-RE">
    <property type="protein sequence ID" value="BGLB005951-PE"/>
    <property type="gene ID" value="BGLB005951"/>
</dbReference>
<dbReference type="PROSITE" id="PS01188">
    <property type="entry name" value="ELO"/>
    <property type="match status" value="1"/>
</dbReference>
<accession>A0A2C9JPR3</accession>
<evidence type="ECO:0000313" key="12">
    <source>
        <dbReference type="EnsemblMetazoa" id="BGLB005951-PD"/>
    </source>
</evidence>
<feature type="transmembrane region" description="Helical" evidence="10">
    <location>
        <begin position="148"/>
        <end position="166"/>
    </location>
</feature>
<reference evidence="12" key="1">
    <citation type="submission" date="2020-05" db="UniProtKB">
        <authorList>
            <consortium name="EnsemblMetazoa"/>
        </authorList>
    </citation>
    <scope>IDENTIFICATION</scope>
    <source>
        <strain evidence="12">BB02</strain>
    </source>
</reference>
<evidence type="ECO:0000313" key="13">
    <source>
        <dbReference type="Proteomes" id="UP000076420"/>
    </source>
</evidence>
<keyword evidence="9 10" id="KW-0275">Fatty acid biosynthesis</keyword>
<feature type="transmembrane region" description="Helical" evidence="10">
    <location>
        <begin position="172"/>
        <end position="194"/>
    </location>
</feature>
<keyword evidence="8 10" id="KW-0472">Membrane</keyword>
<feature type="transmembrane region" description="Helical" evidence="10">
    <location>
        <begin position="206"/>
        <end position="226"/>
    </location>
</feature>
<keyword evidence="7 10" id="KW-0443">Lipid metabolism</keyword>
<dbReference type="EC" id="2.3.1.199" evidence="10"/>
<sequence>MEVIQTKLHELNHFYEWAFSVADERVSDWPLMWGYSPTLAITALYLLAVNTLPKFMENRPAFNLKYTLVIYNFICVLINFHICSELLISSTMLGYSYSCQPVSYTYDPYEIRIAKALWWFYFSKCVEMLDTIFFILRKKNNQVSFLHVYHHATMFPIWYIGVKWVAGGQSFFGAMINSFIHVIMYTYYGVAALGPEFQKYLWWKRYLTRLQLLQFFVGLLYASQSIYQECDYPLWMEWAGIIYGISIVALFINFYVQAYIKPSSSSRQEMKSLPKKSTESNGSVANGHALNGKMTEHAKKN</sequence>
<dbReference type="GO" id="GO:0005789">
    <property type="term" value="C:endoplasmic reticulum membrane"/>
    <property type="evidence" value="ECO:0007669"/>
    <property type="project" value="TreeGrafter"/>
</dbReference>
<feature type="region of interest" description="Disordered" evidence="11">
    <location>
        <begin position="266"/>
        <end position="301"/>
    </location>
</feature>
<dbReference type="OrthoDB" id="434092at2759"/>
<dbReference type="VEuPathDB" id="VectorBase:BGLAX_042626"/>
<keyword evidence="5 10" id="KW-0276">Fatty acid metabolism</keyword>
<keyword evidence="2 10" id="KW-0444">Lipid biosynthesis</keyword>
<feature type="transmembrane region" description="Helical" evidence="10">
    <location>
        <begin position="238"/>
        <end position="260"/>
    </location>
</feature>
<organism evidence="12 13">
    <name type="scientific">Biomphalaria glabrata</name>
    <name type="common">Bloodfluke planorb</name>
    <name type="synonym">Freshwater snail</name>
    <dbReference type="NCBI Taxonomy" id="6526"/>
    <lineage>
        <taxon>Eukaryota</taxon>
        <taxon>Metazoa</taxon>
        <taxon>Spiralia</taxon>
        <taxon>Lophotrochozoa</taxon>
        <taxon>Mollusca</taxon>
        <taxon>Gastropoda</taxon>
        <taxon>Heterobranchia</taxon>
        <taxon>Euthyneura</taxon>
        <taxon>Panpulmonata</taxon>
        <taxon>Hygrophila</taxon>
        <taxon>Lymnaeoidea</taxon>
        <taxon>Planorbidae</taxon>
        <taxon>Biomphalaria</taxon>
    </lineage>
</organism>
<evidence type="ECO:0000256" key="10">
    <source>
        <dbReference type="RuleBase" id="RU361115"/>
    </source>
</evidence>
<dbReference type="KEGG" id="bgt:106062718"/>
<dbReference type="RefSeq" id="XP_013076483.2">
    <property type="nucleotide sequence ID" value="XM_013221029.2"/>
</dbReference>
<comment type="subcellular location">
    <subcellularLocation>
        <location evidence="1">Membrane</location>
        <topology evidence="1">Multi-pass membrane protein</topology>
    </subcellularLocation>
</comment>
<feature type="transmembrane region" description="Helical" evidence="10">
    <location>
        <begin position="117"/>
        <end position="136"/>
    </location>
</feature>
<dbReference type="InterPro" id="IPR030457">
    <property type="entry name" value="ELO_CS"/>
</dbReference>
<dbReference type="STRING" id="6526.A0A2C9JPR3"/>
<feature type="compositionally biased region" description="Basic and acidic residues" evidence="11">
    <location>
        <begin position="268"/>
        <end position="278"/>
    </location>
</feature>
<proteinExistence type="inferred from homology"/>
<evidence type="ECO:0000256" key="9">
    <source>
        <dbReference type="ARBA" id="ARBA00023160"/>
    </source>
</evidence>
<dbReference type="GO" id="GO:0042761">
    <property type="term" value="P:very long-chain fatty acid biosynthetic process"/>
    <property type="evidence" value="ECO:0007669"/>
    <property type="project" value="TreeGrafter"/>
</dbReference>
<evidence type="ECO:0000256" key="6">
    <source>
        <dbReference type="ARBA" id="ARBA00022989"/>
    </source>
</evidence>
<dbReference type="RefSeq" id="XP_013076486.2">
    <property type="nucleotide sequence ID" value="XM_013221032.2"/>
</dbReference>
<dbReference type="EnsemblMetazoa" id="BGLB005951-RD">
    <property type="protein sequence ID" value="BGLB005951-PD"/>
    <property type="gene ID" value="BGLB005951"/>
</dbReference>
<dbReference type="GO" id="GO:0009922">
    <property type="term" value="F:fatty acid elongase activity"/>
    <property type="evidence" value="ECO:0007669"/>
    <property type="project" value="UniProtKB-EC"/>
</dbReference>
<evidence type="ECO:0000256" key="3">
    <source>
        <dbReference type="ARBA" id="ARBA00022679"/>
    </source>
</evidence>
<evidence type="ECO:0000256" key="1">
    <source>
        <dbReference type="ARBA" id="ARBA00004141"/>
    </source>
</evidence>
<feature type="transmembrane region" description="Helical" evidence="10">
    <location>
        <begin position="69"/>
        <end position="97"/>
    </location>
</feature>
<dbReference type="Proteomes" id="UP000076420">
    <property type="component" value="Unassembled WGS sequence"/>
</dbReference>
<comment type="similarity">
    <text evidence="10">Belongs to the ELO family.</text>
</comment>
<keyword evidence="3 10" id="KW-0808">Transferase</keyword>
<dbReference type="GO" id="GO:0030148">
    <property type="term" value="P:sphingolipid biosynthetic process"/>
    <property type="evidence" value="ECO:0007669"/>
    <property type="project" value="TreeGrafter"/>
</dbReference>
<dbReference type="RefSeq" id="XP_013076484.2">
    <property type="nucleotide sequence ID" value="XM_013221030.2"/>
</dbReference>
<keyword evidence="6 10" id="KW-1133">Transmembrane helix</keyword>
<evidence type="ECO:0000256" key="5">
    <source>
        <dbReference type="ARBA" id="ARBA00022832"/>
    </source>
</evidence>
<evidence type="ECO:0000256" key="11">
    <source>
        <dbReference type="SAM" id="MobiDB-lite"/>
    </source>
</evidence>
<dbReference type="GO" id="GO:0034625">
    <property type="term" value="P:fatty acid elongation, monounsaturated fatty acid"/>
    <property type="evidence" value="ECO:0007669"/>
    <property type="project" value="TreeGrafter"/>
</dbReference>
<dbReference type="InterPro" id="IPR002076">
    <property type="entry name" value="ELO_fam"/>
</dbReference>
<dbReference type="GO" id="GO:0034626">
    <property type="term" value="P:fatty acid elongation, polyunsaturated fatty acid"/>
    <property type="evidence" value="ECO:0007669"/>
    <property type="project" value="TreeGrafter"/>
</dbReference>
<evidence type="ECO:0000256" key="4">
    <source>
        <dbReference type="ARBA" id="ARBA00022692"/>
    </source>
</evidence>
<evidence type="ECO:0000256" key="8">
    <source>
        <dbReference type="ARBA" id="ARBA00023136"/>
    </source>
</evidence>